<dbReference type="Pfam" id="PF00196">
    <property type="entry name" value="GerE"/>
    <property type="match status" value="1"/>
</dbReference>
<reference evidence="6 7" key="1">
    <citation type="submission" date="2014-06" db="EMBL/GenBank/DDBJ databases">
        <title>Draft genome sequence of an extremely salt tolerant bacteria Halomonas salina/CIFRI 1.</title>
        <authorList>
            <person name="Behera B.D."/>
            <person name="Meena D.K."/>
            <person name="Das P."/>
            <person name="Maharana J."/>
            <person name="Paria P."/>
            <person name="Sharma A.P."/>
            <person name="Shamsudheen K.V."/>
            <person name="Rijit J."/>
            <person name="Dixit V."/>
            <person name="Verma A."/>
            <person name="Scaria V."/>
            <person name="Sivasubbu S."/>
        </authorList>
    </citation>
    <scope>NUCLEOTIDE SEQUENCE [LARGE SCALE GENOMIC DNA]</scope>
    <source>
        <strain evidence="6 7">CIFRI 1</strain>
    </source>
</reference>
<comment type="caution">
    <text evidence="6">The sequence shown here is derived from an EMBL/GenBank/DDBJ whole genome shotgun (WGS) entry which is preliminary data.</text>
</comment>
<organism evidence="6 7">
    <name type="scientific">Halomonas salina</name>
    <dbReference type="NCBI Taxonomy" id="42565"/>
    <lineage>
        <taxon>Bacteria</taxon>
        <taxon>Pseudomonadati</taxon>
        <taxon>Pseudomonadota</taxon>
        <taxon>Gammaproteobacteria</taxon>
        <taxon>Oceanospirillales</taxon>
        <taxon>Halomonadaceae</taxon>
        <taxon>Halomonas</taxon>
    </lineage>
</organism>
<dbReference type="InterPro" id="IPR000792">
    <property type="entry name" value="Tscrpt_reg_LuxR_C"/>
</dbReference>
<feature type="domain" description="HTH luxR-type" evidence="4">
    <location>
        <begin position="154"/>
        <end position="219"/>
    </location>
</feature>
<dbReference type="InterPro" id="IPR058245">
    <property type="entry name" value="NreC/VraR/RcsB-like_REC"/>
</dbReference>
<evidence type="ECO:0000313" key="6">
    <source>
        <dbReference type="EMBL" id="KGE78463.1"/>
    </source>
</evidence>
<dbReference type="PROSITE" id="PS50043">
    <property type="entry name" value="HTH_LUXR_2"/>
    <property type="match status" value="1"/>
</dbReference>
<dbReference type="Pfam" id="PF00072">
    <property type="entry name" value="Response_reg"/>
    <property type="match status" value="1"/>
</dbReference>
<dbReference type="SMART" id="SM00421">
    <property type="entry name" value="HTH_LUXR"/>
    <property type="match status" value="1"/>
</dbReference>
<dbReference type="Proteomes" id="UP000029721">
    <property type="component" value="Unassembled WGS sequence"/>
</dbReference>
<keyword evidence="1 3" id="KW-0597">Phosphoprotein</keyword>
<dbReference type="InterPro" id="IPR051015">
    <property type="entry name" value="EvgA-like"/>
</dbReference>
<proteinExistence type="predicted"/>
<accession>A0ABR4WUQ0</accession>
<evidence type="ECO:0000256" key="2">
    <source>
        <dbReference type="ARBA" id="ARBA00023125"/>
    </source>
</evidence>
<dbReference type="PROSITE" id="PS50110">
    <property type="entry name" value="RESPONSE_REGULATORY"/>
    <property type="match status" value="1"/>
</dbReference>
<dbReference type="InterPro" id="IPR016032">
    <property type="entry name" value="Sig_transdc_resp-reg_C-effctor"/>
</dbReference>
<dbReference type="InterPro" id="IPR011006">
    <property type="entry name" value="CheY-like_superfamily"/>
</dbReference>
<evidence type="ECO:0000259" key="4">
    <source>
        <dbReference type="PROSITE" id="PS50043"/>
    </source>
</evidence>
<feature type="domain" description="Response regulatory" evidence="5">
    <location>
        <begin position="3"/>
        <end position="121"/>
    </location>
</feature>
<feature type="modified residue" description="4-aspartylphosphate" evidence="3">
    <location>
        <position position="56"/>
    </location>
</feature>
<dbReference type="PANTHER" id="PTHR45566">
    <property type="entry name" value="HTH-TYPE TRANSCRIPTIONAL REGULATOR YHJB-RELATED"/>
    <property type="match status" value="1"/>
</dbReference>
<dbReference type="PANTHER" id="PTHR45566:SF1">
    <property type="entry name" value="HTH-TYPE TRANSCRIPTIONAL REGULATOR YHJB-RELATED"/>
    <property type="match status" value="1"/>
</dbReference>
<sequence length="235" mass="25094">MNTLMVADDHPLFREAIGAAIRAGLPNCRLLEAGSLEDALKGIAEEGEELDLLLLDLGLPDAAGLAGLERLREACPALPVVVVSAERERNLILESIALGAVGYIPKSTPRRAMLEALRQVLSGQIYLPPDIMRRPPSPTLEDHASFAAPPAPEAPSPLDALTDKQLEVLARLVRGDANKVIARDLDIAETTVKTHVSAILRKLNVGSRVQAILAADQGELAARLARLSTTTPQHD</sequence>
<evidence type="ECO:0000256" key="1">
    <source>
        <dbReference type="ARBA" id="ARBA00022553"/>
    </source>
</evidence>
<evidence type="ECO:0000259" key="5">
    <source>
        <dbReference type="PROSITE" id="PS50110"/>
    </source>
</evidence>
<dbReference type="CDD" id="cd06170">
    <property type="entry name" value="LuxR_C_like"/>
    <property type="match status" value="1"/>
</dbReference>
<dbReference type="Gene3D" id="3.40.50.2300">
    <property type="match status" value="1"/>
</dbReference>
<dbReference type="SUPFAM" id="SSF46894">
    <property type="entry name" value="C-terminal effector domain of the bipartite response regulators"/>
    <property type="match status" value="1"/>
</dbReference>
<dbReference type="InterPro" id="IPR001789">
    <property type="entry name" value="Sig_transdc_resp-reg_receiver"/>
</dbReference>
<dbReference type="SUPFAM" id="SSF52172">
    <property type="entry name" value="CheY-like"/>
    <property type="match status" value="1"/>
</dbReference>
<evidence type="ECO:0000313" key="7">
    <source>
        <dbReference type="Proteomes" id="UP000029721"/>
    </source>
</evidence>
<dbReference type="PRINTS" id="PR00038">
    <property type="entry name" value="HTHLUXR"/>
</dbReference>
<dbReference type="PROSITE" id="PS00622">
    <property type="entry name" value="HTH_LUXR_1"/>
    <property type="match status" value="1"/>
</dbReference>
<dbReference type="RefSeq" id="WP_035594895.1">
    <property type="nucleotide sequence ID" value="NZ_JOKD01000016.1"/>
</dbReference>
<keyword evidence="7" id="KW-1185">Reference proteome</keyword>
<name>A0ABR4WUQ0_9GAMM</name>
<keyword evidence="2" id="KW-0238">DNA-binding</keyword>
<dbReference type="SMART" id="SM00448">
    <property type="entry name" value="REC"/>
    <property type="match status" value="1"/>
</dbReference>
<dbReference type="CDD" id="cd17535">
    <property type="entry name" value="REC_NarL-like"/>
    <property type="match status" value="1"/>
</dbReference>
<evidence type="ECO:0000256" key="3">
    <source>
        <dbReference type="PROSITE-ProRule" id="PRU00169"/>
    </source>
</evidence>
<protein>
    <submittedName>
        <fullName evidence="6">LuxR family transcriptional regulator</fullName>
    </submittedName>
</protein>
<gene>
    <name evidence="6" type="ORF">FP66_03215</name>
</gene>
<dbReference type="EMBL" id="JOKD01000016">
    <property type="protein sequence ID" value="KGE78463.1"/>
    <property type="molecule type" value="Genomic_DNA"/>
</dbReference>